<dbReference type="OrthoDB" id="9798386at2"/>
<dbReference type="EMBL" id="LNAL01000006">
    <property type="protein sequence ID" value="KUG08947.1"/>
    <property type="molecule type" value="Genomic_DNA"/>
</dbReference>
<dbReference type="PANTHER" id="PTHR43399">
    <property type="entry name" value="SUBTILISIN-RELATED"/>
    <property type="match status" value="1"/>
</dbReference>
<dbReference type="Pfam" id="PF00082">
    <property type="entry name" value="Peptidase_S8"/>
    <property type="match status" value="1"/>
</dbReference>
<comment type="similarity">
    <text evidence="1 5">Belongs to the peptidase S8 family.</text>
</comment>
<evidence type="ECO:0000313" key="8">
    <source>
        <dbReference type="Proteomes" id="UP000054223"/>
    </source>
</evidence>
<evidence type="ECO:0000256" key="4">
    <source>
        <dbReference type="ARBA" id="ARBA00022825"/>
    </source>
</evidence>
<gene>
    <name evidence="7" type="ORF">ASU33_09405</name>
</gene>
<comment type="caution">
    <text evidence="7">The sequence shown here is derived from an EMBL/GenBank/DDBJ whole genome shotgun (WGS) entry which is preliminary data.</text>
</comment>
<feature type="active site" description="Charge relay system" evidence="5">
    <location>
        <position position="380"/>
    </location>
</feature>
<proteinExistence type="inferred from homology"/>
<dbReference type="GO" id="GO:0006508">
    <property type="term" value="P:proteolysis"/>
    <property type="evidence" value="ECO:0007669"/>
    <property type="project" value="UniProtKB-KW"/>
</dbReference>
<dbReference type="Proteomes" id="UP000054223">
    <property type="component" value="Unassembled WGS sequence"/>
</dbReference>
<keyword evidence="8" id="KW-1185">Reference proteome</keyword>
<keyword evidence="4 5" id="KW-0720">Serine protease</keyword>
<accession>A0A9X0HMU9</accession>
<evidence type="ECO:0000313" key="7">
    <source>
        <dbReference type="EMBL" id="KUG08947.1"/>
    </source>
</evidence>
<dbReference type="InterPro" id="IPR000209">
    <property type="entry name" value="Peptidase_S8/S53_dom"/>
</dbReference>
<evidence type="ECO:0000256" key="1">
    <source>
        <dbReference type="ARBA" id="ARBA00011073"/>
    </source>
</evidence>
<dbReference type="AlphaFoldDB" id="A0A9X0HMU9"/>
<organism evidence="7 8">
    <name type="scientific">Solirubrum puertoriconensis</name>
    <dbReference type="NCBI Taxonomy" id="1751427"/>
    <lineage>
        <taxon>Bacteria</taxon>
        <taxon>Pseudomonadati</taxon>
        <taxon>Bacteroidota</taxon>
        <taxon>Cytophagia</taxon>
        <taxon>Cytophagales</taxon>
    </lineage>
</organism>
<dbReference type="SUPFAM" id="SSF52743">
    <property type="entry name" value="Subtilisin-like"/>
    <property type="match status" value="1"/>
</dbReference>
<name>A0A9X0HMU9_SOLP1</name>
<feature type="active site" description="Charge relay system" evidence="5">
    <location>
        <position position="157"/>
    </location>
</feature>
<evidence type="ECO:0000256" key="5">
    <source>
        <dbReference type="PROSITE-ProRule" id="PRU01240"/>
    </source>
</evidence>
<protein>
    <submittedName>
        <fullName evidence="7">Peptidase S8 and S53 subtilisin kexin sedolisin</fullName>
    </submittedName>
</protein>
<keyword evidence="2 5" id="KW-0645">Protease</keyword>
<dbReference type="PROSITE" id="PS51892">
    <property type="entry name" value="SUBTILASE"/>
    <property type="match status" value="1"/>
</dbReference>
<dbReference type="PROSITE" id="PS00138">
    <property type="entry name" value="SUBTILASE_SER"/>
    <property type="match status" value="1"/>
</dbReference>
<sequence length="441" mass="45760">MSATDKLPADLESKTTSANGQLTAQLNEIGLATATSSDPDFASKASKIAGVRSVIHDFSYQGYNPQPRTLDADAATAAAAGGAALGSTNPFYALQWGFEALQVPQAWSKGARGQNVRVAVLDGGFDLEHPDLKANIVASRSFVPTEPAQFMGMAFSHGTHTAGTVAALDNNLGVVGVAPEAKLILVKVLNDNGSGSFSWMINGIYYAVAQQADVINLSLGAAIPHNNRYLDDNGTPDNPADDVLVNETREIQELLVAIGKATTYARQQGVTVIAAAGNDANNGNKDGNLVNIPATSPGVISISATGPMGWANTPGTSLDRVASYTNYGTADVSFAAPGGDFAYPTNELVNFRGFRSNVWAFDMVLSTNRAGGYTWSAGTSMAAPHAAGVAALIIGQHGGQLAPAQVEAALRASADDLGKPGRDPYYGYGRLNALRAVSQVQ</sequence>
<evidence type="ECO:0000259" key="6">
    <source>
        <dbReference type="Pfam" id="PF00082"/>
    </source>
</evidence>
<dbReference type="InterPro" id="IPR015500">
    <property type="entry name" value="Peptidase_S8_subtilisin-rel"/>
</dbReference>
<feature type="active site" description="Charge relay system" evidence="5">
    <location>
        <position position="122"/>
    </location>
</feature>
<dbReference type="PANTHER" id="PTHR43399:SF4">
    <property type="entry name" value="CELL WALL-ASSOCIATED PROTEASE"/>
    <property type="match status" value="1"/>
</dbReference>
<dbReference type="GO" id="GO:0004252">
    <property type="term" value="F:serine-type endopeptidase activity"/>
    <property type="evidence" value="ECO:0007669"/>
    <property type="project" value="UniProtKB-UniRule"/>
</dbReference>
<keyword evidence="3 5" id="KW-0378">Hydrolase</keyword>
<dbReference type="InterPro" id="IPR051048">
    <property type="entry name" value="Peptidase_S8/S53_subtilisin"/>
</dbReference>
<evidence type="ECO:0000256" key="3">
    <source>
        <dbReference type="ARBA" id="ARBA00022801"/>
    </source>
</evidence>
<evidence type="ECO:0000256" key="2">
    <source>
        <dbReference type="ARBA" id="ARBA00022670"/>
    </source>
</evidence>
<dbReference type="InterPro" id="IPR023828">
    <property type="entry name" value="Peptidase_S8_Ser-AS"/>
</dbReference>
<feature type="domain" description="Peptidase S8/S53" evidence="6">
    <location>
        <begin position="113"/>
        <end position="429"/>
    </location>
</feature>
<dbReference type="InterPro" id="IPR036852">
    <property type="entry name" value="Peptidase_S8/S53_dom_sf"/>
</dbReference>
<dbReference type="PRINTS" id="PR00723">
    <property type="entry name" value="SUBTILISIN"/>
</dbReference>
<dbReference type="Gene3D" id="3.40.50.200">
    <property type="entry name" value="Peptidase S8/S53 domain"/>
    <property type="match status" value="1"/>
</dbReference>
<reference evidence="7 8" key="1">
    <citation type="submission" date="2015-11" db="EMBL/GenBank/DDBJ databases">
        <title>Solirubrum puertoriconensis gen. nov. an environmental bacteria isolated in Puerto Rico.</title>
        <authorList>
            <person name="Cuebas-Irizarry M.F."/>
            <person name="Montalvo-Rodriguez R."/>
        </authorList>
    </citation>
    <scope>NUCLEOTIDE SEQUENCE [LARGE SCALE GENOMIC DNA]</scope>
    <source>
        <strain evidence="7 8">MC1A</strain>
    </source>
</reference>